<dbReference type="EMBL" id="CM017321">
    <property type="protein sequence ID" value="KAE7998027.1"/>
    <property type="molecule type" value="Genomic_DNA"/>
</dbReference>
<evidence type="ECO:0000313" key="1">
    <source>
        <dbReference type="EMBL" id="KAE7998027.1"/>
    </source>
</evidence>
<organism evidence="1 2">
    <name type="scientific">Carpinus fangiana</name>
    <dbReference type="NCBI Taxonomy" id="176857"/>
    <lineage>
        <taxon>Eukaryota</taxon>
        <taxon>Viridiplantae</taxon>
        <taxon>Streptophyta</taxon>
        <taxon>Embryophyta</taxon>
        <taxon>Tracheophyta</taxon>
        <taxon>Spermatophyta</taxon>
        <taxon>Magnoliopsida</taxon>
        <taxon>eudicotyledons</taxon>
        <taxon>Gunneridae</taxon>
        <taxon>Pentapetalae</taxon>
        <taxon>rosids</taxon>
        <taxon>fabids</taxon>
        <taxon>Fagales</taxon>
        <taxon>Betulaceae</taxon>
        <taxon>Carpinus</taxon>
    </lineage>
</organism>
<gene>
    <name evidence="1" type="ORF">FH972_002606</name>
</gene>
<protein>
    <submittedName>
        <fullName evidence="1">Uncharacterized protein</fullName>
    </submittedName>
</protein>
<dbReference type="AlphaFoldDB" id="A0A5N6QFR0"/>
<proteinExistence type="predicted"/>
<evidence type="ECO:0000313" key="2">
    <source>
        <dbReference type="Proteomes" id="UP000327013"/>
    </source>
</evidence>
<dbReference type="Proteomes" id="UP000327013">
    <property type="component" value="Chromosome 1"/>
</dbReference>
<dbReference type="OrthoDB" id="1559178at2759"/>
<reference evidence="1 2" key="1">
    <citation type="submission" date="2019-06" db="EMBL/GenBank/DDBJ databases">
        <title>A chromosomal-level reference genome of Carpinus fangiana (Coryloideae, Betulaceae).</title>
        <authorList>
            <person name="Yang X."/>
            <person name="Wang Z."/>
            <person name="Zhang L."/>
            <person name="Hao G."/>
            <person name="Liu J."/>
            <person name="Yang Y."/>
        </authorList>
    </citation>
    <scope>NUCLEOTIDE SEQUENCE [LARGE SCALE GENOMIC DNA]</scope>
    <source>
        <strain evidence="1">Cfa_2016G</strain>
        <tissue evidence="1">Leaf</tissue>
    </source>
</reference>
<sequence>MAVLNLGGELEWDDNKSKIPTGHVRALERLLTQIVLQNIWPISLNSHVPLDRAIFIYGIIRHVPFCLCSQFLLTMLELYEEHSIALPYGGLIIKILKTTLPNISTNEHVDIPGGPLGLGIEVLNNRLGVIEKDVQQVKAALRHILLEDEWDLGP</sequence>
<keyword evidence="2" id="KW-1185">Reference proteome</keyword>
<accession>A0A5N6QFR0</accession>
<name>A0A5N6QFR0_9ROSI</name>